<dbReference type="Pfam" id="PF18927">
    <property type="entry name" value="CrtO"/>
    <property type="match status" value="1"/>
</dbReference>
<feature type="transmembrane region" description="Helical" evidence="13">
    <location>
        <begin position="156"/>
        <end position="174"/>
    </location>
</feature>
<feature type="transmembrane region" description="Helical" evidence="13">
    <location>
        <begin position="6"/>
        <end position="22"/>
    </location>
</feature>
<dbReference type="Proteomes" id="UP000664480">
    <property type="component" value="Unassembled WGS sequence"/>
</dbReference>
<keyword evidence="6 13" id="KW-1133">Transmembrane helix</keyword>
<comment type="subcellular location">
    <subcellularLocation>
        <location evidence="1">Cell membrane</location>
        <topology evidence="1">Single-pass membrane protein</topology>
    </subcellularLocation>
</comment>
<dbReference type="EMBL" id="JAFKCU010000001">
    <property type="protein sequence ID" value="MBN7814354.1"/>
    <property type="molecule type" value="Genomic_DNA"/>
</dbReference>
<keyword evidence="15" id="KW-1185">Reference proteome</keyword>
<name>A0ABS3CB68_9BACT</name>
<evidence type="ECO:0000256" key="1">
    <source>
        <dbReference type="ARBA" id="ARBA00004162"/>
    </source>
</evidence>
<evidence type="ECO:0000256" key="2">
    <source>
        <dbReference type="ARBA" id="ARBA00022475"/>
    </source>
</evidence>
<feature type="transmembrane region" description="Helical" evidence="13">
    <location>
        <begin position="132"/>
        <end position="150"/>
    </location>
</feature>
<evidence type="ECO:0000256" key="6">
    <source>
        <dbReference type="ARBA" id="ARBA00022989"/>
    </source>
</evidence>
<comment type="similarity">
    <text evidence="10">Belongs to the acyltransferase CrtO family.</text>
</comment>
<reference evidence="14 15" key="1">
    <citation type="submission" date="2021-03" db="EMBL/GenBank/DDBJ databases">
        <title>novel species isolated from a fishpond in China.</title>
        <authorList>
            <person name="Lu H."/>
            <person name="Cai Z."/>
        </authorList>
    </citation>
    <scope>NUCLEOTIDE SEQUENCE [LARGE SCALE GENOMIC DNA]</scope>
    <source>
        <strain evidence="14 15">YJ13C</strain>
    </source>
</reference>
<proteinExistence type="inferred from homology"/>
<keyword evidence="8" id="KW-0012">Acyltransferase</keyword>
<comment type="pathway">
    <text evidence="9">Carotenoid biosynthesis; staphyloxanthin biosynthesis; staphyloxanthin from farnesyl diphosphate: step 5/5.</text>
</comment>
<evidence type="ECO:0000313" key="14">
    <source>
        <dbReference type="EMBL" id="MBN7814354.1"/>
    </source>
</evidence>
<sequence length="189" mass="22111">MTIKEVFSKILLSLGSAFLFYLSKDILLQWPVFQTDSTGQVILYCLIANIIILGAFAFVGFAWPTYKLLPEGYYKISNPDRFQEMGRKVGLTLFQKFLLLTFWKDKKQRKRYFDGSRSGIKHWVIQSKSSEFGHFIPFVIIIGLSIWSLVLGFWTMAFVNLLLNIFINLYPVLLQRMHRARLSRIIDRL</sequence>
<evidence type="ECO:0000256" key="12">
    <source>
        <dbReference type="ARBA" id="ARBA00025324"/>
    </source>
</evidence>
<evidence type="ECO:0000256" key="4">
    <source>
        <dbReference type="ARBA" id="ARBA00022692"/>
    </source>
</evidence>
<dbReference type="InterPro" id="IPR044021">
    <property type="entry name" value="CrtO"/>
</dbReference>
<evidence type="ECO:0000256" key="9">
    <source>
        <dbReference type="ARBA" id="ARBA00023588"/>
    </source>
</evidence>
<organism evidence="14 15">
    <name type="scientific">Algoriphagus pacificus</name>
    <dbReference type="NCBI Taxonomy" id="2811234"/>
    <lineage>
        <taxon>Bacteria</taxon>
        <taxon>Pseudomonadati</taxon>
        <taxon>Bacteroidota</taxon>
        <taxon>Cytophagia</taxon>
        <taxon>Cytophagales</taxon>
        <taxon>Cyclobacteriaceae</taxon>
        <taxon>Algoriphagus</taxon>
    </lineage>
</organism>
<evidence type="ECO:0000256" key="13">
    <source>
        <dbReference type="SAM" id="Phobius"/>
    </source>
</evidence>
<keyword evidence="2" id="KW-1003">Cell membrane</keyword>
<keyword evidence="4 13" id="KW-0812">Transmembrane</keyword>
<gene>
    <name evidence="14" type="ORF">J0A69_02885</name>
</gene>
<evidence type="ECO:0000313" key="15">
    <source>
        <dbReference type="Proteomes" id="UP000664480"/>
    </source>
</evidence>
<dbReference type="RefSeq" id="WP_206585006.1">
    <property type="nucleotide sequence ID" value="NZ_JAFKCU010000001.1"/>
</dbReference>
<accession>A0ABS3CB68</accession>
<evidence type="ECO:0000256" key="11">
    <source>
        <dbReference type="ARBA" id="ARBA00023667"/>
    </source>
</evidence>
<evidence type="ECO:0000256" key="8">
    <source>
        <dbReference type="ARBA" id="ARBA00023315"/>
    </source>
</evidence>
<comment type="function">
    <text evidence="12">Catalyzes the acylation of glycosyl-4,4'-diaponeurosporenoate, i.e. the esterification of glucose at the C6'' position with the carboxyl group of the C(15) fatty acid 12-methyltetradecanoic acid, to yield staphyloxanthin. This is the last step in the biosynthesis of this orange pigment, present in most staphylococci strains.</text>
</comment>
<protein>
    <recommendedName>
        <fullName evidence="11">Glycosyl-4,4'-diaponeurosporenoate acyltransferase</fullName>
    </recommendedName>
</protein>
<keyword evidence="5" id="KW-0732">Signal</keyword>
<evidence type="ECO:0000256" key="10">
    <source>
        <dbReference type="ARBA" id="ARBA00023603"/>
    </source>
</evidence>
<keyword evidence="3" id="KW-0808">Transferase</keyword>
<keyword evidence="7 13" id="KW-0472">Membrane</keyword>
<evidence type="ECO:0000256" key="5">
    <source>
        <dbReference type="ARBA" id="ARBA00022729"/>
    </source>
</evidence>
<feature type="transmembrane region" description="Helical" evidence="13">
    <location>
        <begin position="42"/>
        <end position="65"/>
    </location>
</feature>
<comment type="caution">
    <text evidence="14">The sequence shown here is derived from an EMBL/GenBank/DDBJ whole genome shotgun (WGS) entry which is preliminary data.</text>
</comment>
<evidence type="ECO:0000256" key="7">
    <source>
        <dbReference type="ARBA" id="ARBA00023136"/>
    </source>
</evidence>
<evidence type="ECO:0000256" key="3">
    <source>
        <dbReference type="ARBA" id="ARBA00022679"/>
    </source>
</evidence>